<comment type="caution">
    <text evidence="1">The sequence shown here is derived from an EMBL/GenBank/DDBJ whole genome shotgun (WGS) entry which is preliminary data.</text>
</comment>
<dbReference type="EMBL" id="JRRC01083909">
    <property type="protein sequence ID" value="KHF99539.1"/>
    <property type="molecule type" value="Genomic_DNA"/>
</dbReference>
<evidence type="ECO:0000313" key="2">
    <source>
        <dbReference type="Proteomes" id="UP000032142"/>
    </source>
</evidence>
<organism evidence="1 2">
    <name type="scientific">Gossypium arboreum</name>
    <name type="common">Tree cotton</name>
    <name type="synonym">Gossypium nanking</name>
    <dbReference type="NCBI Taxonomy" id="29729"/>
    <lineage>
        <taxon>Eukaryota</taxon>
        <taxon>Viridiplantae</taxon>
        <taxon>Streptophyta</taxon>
        <taxon>Embryophyta</taxon>
        <taxon>Tracheophyta</taxon>
        <taxon>Spermatophyta</taxon>
        <taxon>Magnoliopsida</taxon>
        <taxon>eudicotyledons</taxon>
        <taxon>Gunneridae</taxon>
        <taxon>Pentapetalae</taxon>
        <taxon>rosids</taxon>
        <taxon>malvids</taxon>
        <taxon>Malvales</taxon>
        <taxon>Malvaceae</taxon>
        <taxon>Malvoideae</taxon>
        <taxon>Gossypium</taxon>
    </lineage>
</organism>
<name>A0A0B0MFH0_GOSAR</name>
<dbReference type="Proteomes" id="UP000032142">
    <property type="component" value="Unassembled WGS sequence"/>
</dbReference>
<reference evidence="2" key="1">
    <citation type="submission" date="2014-09" db="EMBL/GenBank/DDBJ databases">
        <authorList>
            <person name="Mudge J."/>
            <person name="Ramaraj T."/>
            <person name="Lindquist I.E."/>
            <person name="Bharti A.K."/>
            <person name="Sundararajan A."/>
            <person name="Cameron C.T."/>
            <person name="Woodward J.E."/>
            <person name="May G.D."/>
            <person name="Brubaker C."/>
            <person name="Broadhvest J."/>
            <person name="Wilkins T.A."/>
        </authorList>
    </citation>
    <scope>NUCLEOTIDE SEQUENCE</scope>
    <source>
        <strain evidence="2">cv. AKA8401</strain>
    </source>
</reference>
<protein>
    <submittedName>
        <fullName evidence="1">Diaminopimelate epimerase</fullName>
    </submittedName>
</protein>
<accession>A0A0B0MFH0</accession>
<gene>
    <name evidence="1" type="ORF">F383_38507</name>
</gene>
<sequence length="63" mass="7452">MLRNPKKWLFPRVWETGSDIDTGCHMGVCSSRVEMVLGVWIFKSTRLVYFWSIFYSFCSSMFS</sequence>
<proteinExistence type="predicted"/>
<dbReference type="AlphaFoldDB" id="A0A0B0MFH0"/>
<keyword evidence="2" id="KW-1185">Reference proteome</keyword>
<evidence type="ECO:0000313" key="1">
    <source>
        <dbReference type="EMBL" id="KHF99539.1"/>
    </source>
</evidence>